<dbReference type="AlphaFoldDB" id="A0AAP0B786"/>
<dbReference type="InterPro" id="IPR052370">
    <property type="entry name" value="Meta-cleavage_hydrolase"/>
</dbReference>
<evidence type="ECO:0000313" key="2">
    <source>
        <dbReference type="EMBL" id="KAK8930762.1"/>
    </source>
</evidence>
<dbReference type="PANTHER" id="PTHR43139">
    <property type="entry name" value="SI:DKEY-122A22.2"/>
    <property type="match status" value="1"/>
</dbReference>
<evidence type="ECO:0000259" key="1">
    <source>
        <dbReference type="Pfam" id="PF00561"/>
    </source>
</evidence>
<dbReference type="Pfam" id="PF00561">
    <property type="entry name" value="Abhydrolase_1"/>
    <property type="match status" value="1"/>
</dbReference>
<organism evidence="2 3">
    <name type="scientific">Platanthera zijinensis</name>
    <dbReference type="NCBI Taxonomy" id="2320716"/>
    <lineage>
        <taxon>Eukaryota</taxon>
        <taxon>Viridiplantae</taxon>
        <taxon>Streptophyta</taxon>
        <taxon>Embryophyta</taxon>
        <taxon>Tracheophyta</taxon>
        <taxon>Spermatophyta</taxon>
        <taxon>Magnoliopsida</taxon>
        <taxon>Liliopsida</taxon>
        <taxon>Asparagales</taxon>
        <taxon>Orchidaceae</taxon>
        <taxon>Orchidoideae</taxon>
        <taxon>Orchideae</taxon>
        <taxon>Orchidinae</taxon>
        <taxon>Platanthera</taxon>
    </lineage>
</organism>
<keyword evidence="3" id="KW-1185">Reference proteome</keyword>
<protein>
    <recommendedName>
        <fullName evidence="1">AB hydrolase-1 domain-containing protein</fullName>
    </recommendedName>
</protein>
<comment type="caution">
    <text evidence="2">The sequence shown here is derived from an EMBL/GenBank/DDBJ whole genome shotgun (WGS) entry which is preliminary data.</text>
</comment>
<dbReference type="InterPro" id="IPR000073">
    <property type="entry name" value="AB_hydrolase_1"/>
</dbReference>
<dbReference type="InterPro" id="IPR029058">
    <property type="entry name" value="AB_hydrolase_fold"/>
</dbReference>
<reference evidence="2 3" key="1">
    <citation type="journal article" date="2022" name="Nat. Plants">
        <title>Genomes of leafy and leafless Platanthera orchids illuminate the evolution of mycoheterotrophy.</title>
        <authorList>
            <person name="Li M.H."/>
            <person name="Liu K.W."/>
            <person name="Li Z."/>
            <person name="Lu H.C."/>
            <person name="Ye Q.L."/>
            <person name="Zhang D."/>
            <person name="Wang J.Y."/>
            <person name="Li Y.F."/>
            <person name="Zhong Z.M."/>
            <person name="Liu X."/>
            <person name="Yu X."/>
            <person name="Liu D.K."/>
            <person name="Tu X.D."/>
            <person name="Liu B."/>
            <person name="Hao Y."/>
            <person name="Liao X.Y."/>
            <person name="Jiang Y.T."/>
            <person name="Sun W.H."/>
            <person name="Chen J."/>
            <person name="Chen Y.Q."/>
            <person name="Ai Y."/>
            <person name="Zhai J.W."/>
            <person name="Wu S.S."/>
            <person name="Zhou Z."/>
            <person name="Hsiao Y.Y."/>
            <person name="Wu W.L."/>
            <person name="Chen Y.Y."/>
            <person name="Lin Y.F."/>
            <person name="Hsu J.L."/>
            <person name="Li C.Y."/>
            <person name="Wang Z.W."/>
            <person name="Zhao X."/>
            <person name="Zhong W.Y."/>
            <person name="Ma X.K."/>
            <person name="Ma L."/>
            <person name="Huang J."/>
            <person name="Chen G.Z."/>
            <person name="Huang M.Z."/>
            <person name="Huang L."/>
            <person name="Peng D.H."/>
            <person name="Luo Y.B."/>
            <person name="Zou S.Q."/>
            <person name="Chen S.P."/>
            <person name="Lan S."/>
            <person name="Tsai W.C."/>
            <person name="Van de Peer Y."/>
            <person name="Liu Z.J."/>
        </authorList>
    </citation>
    <scope>NUCLEOTIDE SEQUENCE [LARGE SCALE GENOMIC DNA]</scope>
    <source>
        <strain evidence="2">Lor287</strain>
    </source>
</reference>
<dbReference type="PANTHER" id="PTHR43139:SF37">
    <property type="entry name" value="ALPHA_BETA-HYDROLASES SUPERFAMILY PROTEIN"/>
    <property type="match status" value="1"/>
</dbReference>
<dbReference type="SUPFAM" id="SSF53474">
    <property type="entry name" value="alpha/beta-Hydrolases"/>
    <property type="match status" value="1"/>
</dbReference>
<dbReference type="EMBL" id="JBBWWQ010000014">
    <property type="protein sequence ID" value="KAK8930762.1"/>
    <property type="molecule type" value="Genomic_DNA"/>
</dbReference>
<gene>
    <name evidence="2" type="ORF">KSP39_PZI016856</name>
</gene>
<evidence type="ECO:0000313" key="3">
    <source>
        <dbReference type="Proteomes" id="UP001418222"/>
    </source>
</evidence>
<sequence>MEATIARHFFHRLLRPPLLLRRLAVLLLTHLPPLYNRRLSLVALKDFQLSLFFLLCGLSTCTVSFTAGGAATSIQIWIPRRRRQGKPALVLIHGFGGNCKWQFQDQIGTLSRSFDLYIPDLVFFGRSASATAERSVGFQSRCVAAAMRDLGVEKYSVAGISYGGFVAFRLAAEAAEVVERVVILTSAICATAEEMNALAGREKRDVSEILLPRRAEDLMALMRRSLHRPPRWLPAFLLRDFVDVMYKDQREERVELLLELLSNGLDLHPLPVLSKEVLIIWGDKDNVFPISFGHRLQRHLGRNARLEVIADAGHAVQLEKPHIVNHLILSFLLQSTILLSP</sequence>
<dbReference type="PRINTS" id="PR00111">
    <property type="entry name" value="ABHYDROLASE"/>
</dbReference>
<dbReference type="Proteomes" id="UP001418222">
    <property type="component" value="Unassembled WGS sequence"/>
</dbReference>
<feature type="domain" description="AB hydrolase-1" evidence="1">
    <location>
        <begin position="87"/>
        <end position="321"/>
    </location>
</feature>
<name>A0AAP0B786_9ASPA</name>
<accession>A0AAP0B786</accession>
<proteinExistence type="predicted"/>
<dbReference type="Gene3D" id="3.40.50.1820">
    <property type="entry name" value="alpha/beta hydrolase"/>
    <property type="match status" value="1"/>
</dbReference>